<dbReference type="KEGG" id="pbf:CFX0092_A2536"/>
<keyword evidence="2 6" id="KW-0889">Transcription antitermination</keyword>
<dbReference type="OrthoDB" id="9811381at2"/>
<evidence type="ECO:0000256" key="2">
    <source>
        <dbReference type="ARBA" id="ARBA00022814"/>
    </source>
</evidence>
<dbReference type="NCBIfam" id="TIGR01951">
    <property type="entry name" value="nusB"/>
    <property type="match status" value="1"/>
</dbReference>
<name>A0A160T3P0_9CHLR</name>
<feature type="domain" description="NusB/RsmB/TIM44" evidence="7">
    <location>
        <begin position="5"/>
        <end position="130"/>
    </location>
</feature>
<dbReference type="InterPro" id="IPR035926">
    <property type="entry name" value="NusB-like_sf"/>
</dbReference>
<evidence type="ECO:0000313" key="8">
    <source>
        <dbReference type="EMBL" id="CUS04414.2"/>
    </source>
</evidence>
<dbReference type="GO" id="GO:0031564">
    <property type="term" value="P:transcription antitermination"/>
    <property type="evidence" value="ECO:0007669"/>
    <property type="project" value="UniProtKB-KW"/>
</dbReference>
<dbReference type="PANTHER" id="PTHR11078">
    <property type="entry name" value="N UTILIZATION SUBSTANCE PROTEIN B-RELATED"/>
    <property type="match status" value="1"/>
</dbReference>
<dbReference type="GO" id="GO:0006353">
    <property type="term" value="P:DNA-templated transcription termination"/>
    <property type="evidence" value="ECO:0007669"/>
    <property type="project" value="UniProtKB-UniRule"/>
</dbReference>
<evidence type="ECO:0000256" key="4">
    <source>
        <dbReference type="ARBA" id="ARBA00023015"/>
    </source>
</evidence>
<sequence length="150" mass="17106">MKTRRRARRVTLETLYEYDIAGHDPDEVLAQRLEEGPMERAGIEFAERLIHGVIAYQEQMDRLIARYAPEWPLDQMAVIDRNVLRIAIYEFLVSDETPVKVAINEAVELAKVYGSDSAPRFINGVLGTLADHQDELRREIQREAAVAVTA</sequence>
<keyword evidence="3 6" id="KW-0694">RNA-binding</keyword>
<evidence type="ECO:0000313" key="9">
    <source>
        <dbReference type="Proteomes" id="UP000215027"/>
    </source>
</evidence>
<protein>
    <recommendedName>
        <fullName evidence="6">Transcription antitermination protein NusB</fullName>
    </recommendedName>
    <alternativeName>
        <fullName evidence="6">Antitermination factor NusB</fullName>
    </alternativeName>
</protein>
<dbReference type="GO" id="GO:0003723">
    <property type="term" value="F:RNA binding"/>
    <property type="evidence" value="ECO:0007669"/>
    <property type="project" value="UniProtKB-UniRule"/>
</dbReference>
<dbReference type="Gene3D" id="1.10.940.10">
    <property type="entry name" value="NusB-like"/>
    <property type="match status" value="1"/>
</dbReference>
<dbReference type="RefSeq" id="WP_095043747.1">
    <property type="nucleotide sequence ID" value="NZ_LN890655.1"/>
</dbReference>
<dbReference type="InterPro" id="IPR006027">
    <property type="entry name" value="NusB_RsmB_TIM44"/>
</dbReference>
<dbReference type="HAMAP" id="MF_00073">
    <property type="entry name" value="NusB"/>
    <property type="match status" value="1"/>
</dbReference>
<dbReference type="GO" id="GO:0005829">
    <property type="term" value="C:cytosol"/>
    <property type="evidence" value="ECO:0007669"/>
    <property type="project" value="TreeGrafter"/>
</dbReference>
<dbReference type="Pfam" id="PF01029">
    <property type="entry name" value="NusB"/>
    <property type="match status" value="1"/>
</dbReference>
<keyword evidence="5 6" id="KW-0804">Transcription</keyword>
<comment type="similarity">
    <text evidence="1 6">Belongs to the NusB family.</text>
</comment>
<dbReference type="SUPFAM" id="SSF48013">
    <property type="entry name" value="NusB-like"/>
    <property type="match status" value="1"/>
</dbReference>
<accession>A0A160T3P0</accession>
<dbReference type="PANTHER" id="PTHR11078:SF3">
    <property type="entry name" value="ANTITERMINATION NUSB DOMAIN-CONTAINING PROTEIN"/>
    <property type="match status" value="1"/>
</dbReference>
<comment type="function">
    <text evidence="6">Involved in transcription antitermination. Required for transcription of ribosomal RNA (rRNA) genes. Binds specifically to the boxA antiterminator sequence of the ribosomal RNA (rrn) operons.</text>
</comment>
<evidence type="ECO:0000256" key="5">
    <source>
        <dbReference type="ARBA" id="ARBA00023163"/>
    </source>
</evidence>
<keyword evidence="4 6" id="KW-0805">Transcription regulation</keyword>
<dbReference type="Proteomes" id="UP000215027">
    <property type="component" value="Chromosome I"/>
</dbReference>
<keyword evidence="9" id="KW-1185">Reference proteome</keyword>
<dbReference type="AlphaFoldDB" id="A0A160T3P0"/>
<dbReference type="EMBL" id="LN890655">
    <property type="protein sequence ID" value="CUS04414.2"/>
    <property type="molecule type" value="Genomic_DNA"/>
</dbReference>
<organism evidence="8 9">
    <name type="scientific">Candidatus Promineifilum breve</name>
    <dbReference type="NCBI Taxonomy" id="1806508"/>
    <lineage>
        <taxon>Bacteria</taxon>
        <taxon>Bacillati</taxon>
        <taxon>Chloroflexota</taxon>
        <taxon>Ardenticatenia</taxon>
        <taxon>Candidatus Promineifilales</taxon>
        <taxon>Candidatus Promineifilaceae</taxon>
        <taxon>Candidatus Promineifilum</taxon>
    </lineage>
</organism>
<evidence type="ECO:0000259" key="7">
    <source>
        <dbReference type="Pfam" id="PF01029"/>
    </source>
</evidence>
<evidence type="ECO:0000256" key="3">
    <source>
        <dbReference type="ARBA" id="ARBA00022884"/>
    </source>
</evidence>
<dbReference type="InterPro" id="IPR011605">
    <property type="entry name" value="NusB_fam"/>
</dbReference>
<reference evidence="8" key="1">
    <citation type="submission" date="2016-01" db="EMBL/GenBank/DDBJ databases">
        <authorList>
            <person name="Mcilroy J.S."/>
            <person name="Karst M S."/>
            <person name="Albertsen M."/>
        </authorList>
    </citation>
    <scope>NUCLEOTIDE SEQUENCE</scope>
    <source>
        <strain evidence="8">Cfx-K</strain>
    </source>
</reference>
<evidence type="ECO:0000256" key="6">
    <source>
        <dbReference type="HAMAP-Rule" id="MF_00073"/>
    </source>
</evidence>
<proteinExistence type="inferred from homology"/>
<gene>
    <name evidence="6 8" type="primary">nusB</name>
    <name evidence="8" type="ORF">CFX0092_A2536</name>
</gene>
<evidence type="ECO:0000256" key="1">
    <source>
        <dbReference type="ARBA" id="ARBA00005952"/>
    </source>
</evidence>